<evidence type="ECO:0000256" key="12">
    <source>
        <dbReference type="PIRSR" id="PIRSR001589-2"/>
    </source>
</evidence>
<dbReference type="InterPro" id="IPR050795">
    <property type="entry name" value="Asn_Synthetase"/>
</dbReference>
<evidence type="ECO:0000313" key="17">
    <source>
        <dbReference type="Proteomes" id="UP000284531"/>
    </source>
</evidence>
<feature type="region of interest" description="Disordered" evidence="14">
    <location>
        <begin position="538"/>
        <end position="558"/>
    </location>
</feature>
<dbReference type="CDD" id="cd01991">
    <property type="entry name" value="Asn_synthase_B_C"/>
    <property type="match status" value="1"/>
</dbReference>
<keyword evidence="6 12" id="KW-0547">Nucleotide-binding</keyword>
<feature type="binding site" evidence="12">
    <location>
        <begin position="347"/>
        <end position="348"/>
    </location>
    <ligand>
        <name>ATP</name>
        <dbReference type="ChEBI" id="CHEBI:30616"/>
    </ligand>
</feature>
<evidence type="ECO:0000313" key="16">
    <source>
        <dbReference type="EMBL" id="RKE04759.1"/>
    </source>
</evidence>
<evidence type="ECO:0000256" key="3">
    <source>
        <dbReference type="ARBA" id="ARBA00012737"/>
    </source>
</evidence>
<dbReference type="NCBIfam" id="TIGR01536">
    <property type="entry name" value="asn_synth_AEB"/>
    <property type="match status" value="1"/>
</dbReference>
<evidence type="ECO:0000256" key="11">
    <source>
        <dbReference type="PIRSR" id="PIRSR001589-1"/>
    </source>
</evidence>
<evidence type="ECO:0000256" key="13">
    <source>
        <dbReference type="PIRSR" id="PIRSR001589-3"/>
    </source>
</evidence>
<feature type="active site" description="For GATase activity" evidence="11">
    <location>
        <position position="2"/>
    </location>
</feature>
<dbReference type="GO" id="GO:0005524">
    <property type="term" value="F:ATP binding"/>
    <property type="evidence" value="ECO:0007669"/>
    <property type="project" value="UniProtKB-KW"/>
</dbReference>
<evidence type="ECO:0000256" key="2">
    <source>
        <dbReference type="ARBA" id="ARBA00005752"/>
    </source>
</evidence>
<comment type="catalytic activity">
    <reaction evidence="10">
        <text>L-aspartate + L-glutamine + ATP + H2O = L-asparagine + L-glutamate + AMP + diphosphate + H(+)</text>
        <dbReference type="Rhea" id="RHEA:12228"/>
        <dbReference type="ChEBI" id="CHEBI:15377"/>
        <dbReference type="ChEBI" id="CHEBI:15378"/>
        <dbReference type="ChEBI" id="CHEBI:29985"/>
        <dbReference type="ChEBI" id="CHEBI:29991"/>
        <dbReference type="ChEBI" id="CHEBI:30616"/>
        <dbReference type="ChEBI" id="CHEBI:33019"/>
        <dbReference type="ChEBI" id="CHEBI:58048"/>
        <dbReference type="ChEBI" id="CHEBI:58359"/>
        <dbReference type="ChEBI" id="CHEBI:456215"/>
        <dbReference type="EC" id="6.3.5.4"/>
    </reaction>
</comment>
<organism evidence="16 17">
    <name type="scientific">Marinifilum flexuosum</name>
    <dbReference type="NCBI Taxonomy" id="1117708"/>
    <lineage>
        <taxon>Bacteria</taxon>
        <taxon>Pseudomonadati</taxon>
        <taxon>Bacteroidota</taxon>
        <taxon>Bacteroidia</taxon>
        <taxon>Marinilabiliales</taxon>
        <taxon>Marinifilaceae</taxon>
    </lineage>
</organism>
<dbReference type="Gene3D" id="3.60.20.10">
    <property type="entry name" value="Glutamine Phosphoribosylpyrophosphate, subunit 1, domain 1"/>
    <property type="match status" value="1"/>
</dbReference>
<dbReference type="InterPro" id="IPR033738">
    <property type="entry name" value="AsnB_N"/>
</dbReference>
<keyword evidence="7 12" id="KW-0067">ATP-binding</keyword>
<dbReference type="RefSeq" id="WP_120239504.1">
    <property type="nucleotide sequence ID" value="NZ_RAPQ01000008.1"/>
</dbReference>
<dbReference type="NCBIfam" id="NF006949">
    <property type="entry name" value="PRK09431.1"/>
    <property type="match status" value="1"/>
</dbReference>
<sequence length="558" mass="63431">MCGFVAVFDLKVDSQELRPQVLEMSKKIRHRGPDWSGIFCDEKAILSHERLSIVDPQSGGQPLYSKDGNLVLAVNGEIYNHMDIRNQMNGSYEFLTKSDCEVILALYKQKGIDFIDDLNGIFAFALYDKEKDIYLVGRDHMGIIPLYQGWDQHGNYYVASELKALEGYCNKIEEFLPGKFLYSKDGEVKEWYQRDWMDYENVKDNETDMAALRKGLEDAVHRQLMSDVPYGVLLSGGLDSSVISAIAKKYASKRVESGDEQDAWYPQLHSFAIGLEGSPDLAASRKVADHIGTVHHEITFTVQEGLDAVRDVIYHLETYDVTTVRASTPMYMMARVIKSMGIKMVLSGEGADEMFGGYLYFHKAPNAKEFHSETLRKLSKLHLFDCLRSNKSMASWGVESRVPFLDKEFLDIAMRINPEDKMAKDGKMEKWVIRKAFEDYLPEEVAWRQKEQFSDGVGYNWIDTLRDIAENEISDEQLKNAAYRFPVNPPMSKEEYYYRAIFAEHFASDTAAACVPSIPSIACSTAEALAWDEAFQNNADPSGRAVNSVHNDGYEEKK</sequence>
<keyword evidence="8 11" id="KW-0061">Asparagine biosynthesis</keyword>
<protein>
    <recommendedName>
        <fullName evidence="3">asparagine synthase (glutamine-hydrolyzing)</fullName>
        <ecNumber evidence="3">6.3.5.4</ecNumber>
    </recommendedName>
</protein>
<comment type="caution">
    <text evidence="16">The sequence shown here is derived from an EMBL/GenBank/DDBJ whole genome shotgun (WGS) entry which is preliminary data.</text>
</comment>
<dbReference type="Pfam" id="PF13537">
    <property type="entry name" value="GATase_7"/>
    <property type="match status" value="1"/>
</dbReference>
<dbReference type="Proteomes" id="UP000284531">
    <property type="component" value="Unassembled WGS sequence"/>
</dbReference>
<dbReference type="FunFam" id="3.40.50.620:FF:000031">
    <property type="entry name" value="Asparagine synthase B"/>
    <property type="match status" value="1"/>
</dbReference>
<dbReference type="PIRSF" id="PIRSF001589">
    <property type="entry name" value="Asn_synthetase_glu-h"/>
    <property type="match status" value="1"/>
</dbReference>
<evidence type="ECO:0000256" key="5">
    <source>
        <dbReference type="ARBA" id="ARBA00022605"/>
    </source>
</evidence>
<feature type="binding site" evidence="12">
    <location>
        <position position="99"/>
    </location>
    <ligand>
        <name>L-glutamine</name>
        <dbReference type="ChEBI" id="CHEBI:58359"/>
    </ligand>
</feature>
<feature type="binding site" evidence="12">
    <location>
        <position position="233"/>
    </location>
    <ligand>
        <name>ATP</name>
        <dbReference type="ChEBI" id="CHEBI:30616"/>
    </ligand>
</feature>
<evidence type="ECO:0000256" key="1">
    <source>
        <dbReference type="ARBA" id="ARBA00005187"/>
    </source>
</evidence>
<dbReference type="PANTHER" id="PTHR11772:SF2">
    <property type="entry name" value="ASPARAGINE SYNTHETASE [GLUTAMINE-HYDROLYZING]"/>
    <property type="match status" value="1"/>
</dbReference>
<dbReference type="Pfam" id="PF00733">
    <property type="entry name" value="Asn_synthase"/>
    <property type="match status" value="1"/>
</dbReference>
<dbReference type="InterPro" id="IPR029055">
    <property type="entry name" value="Ntn_hydrolases_N"/>
</dbReference>
<gene>
    <name evidence="16" type="ORF">BXY64_1787</name>
</gene>
<comment type="similarity">
    <text evidence="2">Belongs to the asparagine synthetase family.</text>
</comment>
<dbReference type="PROSITE" id="PS51278">
    <property type="entry name" value="GATASE_TYPE_2"/>
    <property type="match status" value="1"/>
</dbReference>
<evidence type="ECO:0000256" key="14">
    <source>
        <dbReference type="SAM" id="MobiDB-lite"/>
    </source>
</evidence>
<evidence type="ECO:0000259" key="15">
    <source>
        <dbReference type="PROSITE" id="PS51278"/>
    </source>
</evidence>
<dbReference type="CDD" id="cd00712">
    <property type="entry name" value="AsnB"/>
    <property type="match status" value="1"/>
</dbReference>
<evidence type="ECO:0000256" key="7">
    <source>
        <dbReference type="ARBA" id="ARBA00022840"/>
    </source>
</evidence>
<dbReference type="SUPFAM" id="SSF52402">
    <property type="entry name" value="Adenine nucleotide alpha hydrolases-like"/>
    <property type="match status" value="1"/>
</dbReference>
<feature type="binding site" evidence="12">
    <location>
        <position position="273"/>
    </location>
    <ligand>
        <name>ATP</name>
        <dbReference type="ChEBI" id="CHEBI:30616"/>
    </ligand>
</feature>
<evidence type="ECO:0000256" key="9">
    <source>
        <dbReference type="ARBA" id="ARBA00022962"/>
    </source>
</evidence>
<dbReference type="InterPro" id="IPR001962">
    <property type="entry name" value="Asn_synthase"/>
</dbReference>
<feature type="domain" description="Glutamine amidotransferase type-2" evidence="15">
    <location>
        <begin position="2"/>
        <end position="186"/>
    </location>
</feature>
<dbReference type="Gene3D" id="3.40.50.620">
    <property type="entry name" value="HUPs"/>
    <property type="match status" value="1"/>
</dbReference>
<accession>A0A419XB13</accession>
<name>A0A419XB13_9BACT</name>
<dbReference type="InterPro" id="IPR014729">
    <property type="entry name" value="Rossmann-like_a/b/a_fold"/>
</dbReference>
<dbReference type="OrthoDB" id="9763290at2"/>
<keyword evidence="5 11" id="KW-0028">Amino-acid biosynthesis</keyword>
<evidence type="ECO:0000256" key="4">
    <source>
        <dbReference type="ARBA" id="ARBA00022598"/>
    </source>
</evidence>
<evidence type="ECO:0000256" key="10">
    <source>
        <dbReference type="ARBA" id="ARBA00048741"/>
    </source>
</evidence>
<dbReference type="SUPFAM" id="SSF56235">
    <property type="entry name" value="N-terminal nucleophile aminohydrolases (Ntn hydrolases)"/>
    <property type="match status" value="1"/>
</dbReference>
<dbReference type="EMBL" id="RAPQ01000008">
    <property type="protein sequence ID" value="RKE04759.1"/>
    <property type="molecule type" value="Genomic_DNA"/>
</dbReference>
<keyword evidence="17" id="KW-1185">Reference proteome</keyword>
<dbReference type="InterPro" id="IPR017932">
    <property type="entry name" value="GATase_2_dom"/>
</dbReference>
<dbReference type="GO" id="GO:0006529">
    <property type="term" value="P:asparagine biosynthetic process"/>
    <property type="evidence" value="ECO:0007669"/>
    <property type="project" value="UniProtKB-KW"/>
</dbReference>
<dbReference type="EC" id="6.3.5.4" evidence="3"/>
<evidence type="ECO:0000256" key="8">
    <source>
        <dbReference type="ARBA" id="ARBA00022888"/>
    </source>
</evidence>
<reference evidence="16 17" key="1">
    <citation type="submission" date="2018-09" db="EMBL/GenBank/DDBJ databases">
        <title>Genomic Encyclopedia of Archaeal and Bacterial Type Strains, Phase II (KMG-II): from individual species to whole genera.</title>
        <authorList>
            <person name="Goeker M."/>
        </authorList>
    </citation>
    <scope>NUCLEOTIDE SEQUENCE [LARGE SCALE GENOMIC DNA]</scope>
    <source>
        <strain evidence="16 17">DSM 21950</strain>
    </source>
</reference>
<dbReference type="GO" id="GO:0004066">
    <property type="term" value="F:asparagine synthase (glutamine-hydrolyzing) activity"/>
    <property type="evidence" value="ECO:0007669"/>
    <property type="project" value="UniProtKB-EC"/>
</dbReference>
<comment type="pathway">
    <text evidence="1">Amino-acid biosynthesis; L-asparagine biosynthesis; L-asparagine from L-aspartate (L-Gln route): step 1/1.</text>
</comment>
<feature type="site" description="Important for beta-aspartyl-AMP intermediate formation" evidence="13">
    <location>
        <position position="349"/>
    </location>
</feature>
<proteinExistence type="inferred from homology"/>
<dbReference type="PANTHER" id="PTHR11772">
    <property type="entry name" value="ASPARAGINE SYNTHETASE"/>
    <property type="match status" value="1"/>
</dbReference>
<keyword evidence="4" id="KW-0436">Ligase</keyword>
<keyword evidence="9 11" id="KW-0315">Glutamine amidotransferase</keyword>
<dbReference type="InterPro" id="IPR006426">
    <property type="entry name" value="Asn_synth_AEB"/>
</dbReference>
<dbReference type="AlphaFoldDB" id="A0A419XB13"/>
<dbReference type="GO" id="GO:0005829">
    <property type="term" value="C:cytosol"/>
    <property type="evidence" value="ECO:0007669"/>
    <property type="project" value="TreeGrafter"/>
</dbReference>
<evidence type="ECO:0000256" key="6">
    <source>
        <dbReference type="ARBA" id="ARBA00022741"/>
    </source>
</evidence>